<gene>
    <name evidence="1" type="ORF">HAX54_050881</name>
</gene>
<dbReference type="Proteomes" id="UP000823775">
    <property type="component" value="Unassembled WGS sequence"/>
</dbReference>
<accession>A0ABS8WQQ4</accession>
<feature type="non-terminal residue" evidence="1">
    <location>
        <position position="1"/>
    </location>
</feature>
<feature type="non-terminal residue" evidence="1">
    <location>
        <position position="93"/>
    </location>
</feature>
<protein>
    <submittedName>
        <fullName evidence="1">Uncharacterized protein</fullName>
    </submittedName>
</protein>
<dbReference type="EMBL" id="JACEIK010008961">
    <property type="protein sequence ID" value="MCE3051815.1"/>
    <property type="molecule type" value="Genomic_DNA"/>
</dbReference>
<name>A0ABS8WQQ4_DATST</name>
<evidence type="ECO:0000313" key="1">
    <source>
        <dbReference type="EMBL" id="MCE3051815.1"/>
    </source>
</evidence>
<organism evidence="1 2">
    <name type="scientific">Datura stramonium</name>
    <name type="common">Jimsonweed</name>
    <name type="synonym">Common thornapple</name>
    <dbReference type="NCBI Taxonomy" id="4076"/>
    <lineage>
        <taxon>Eukaryota</taxon>
        <taxon>Viridiplantae</taxon>
        <taxon>Streptophyta</taxon>
        <taxon>Embryophyta</taxon>
        <taxon>Tracheophyta</taxon>
        <taxon>Spermatophyta</taxon>
        <taxon>Magnoliopsida</taxon>
        <taxon>eudicotyledons</taxon>
        <taxon>Gunneridae</taxon>
        <taxon>Pentapetalae</taxon>
        <taxon>asterids</taxon>
        <taxon>lamiids</taxon>
        <taxon>Solanales</taxon>
        <taxon>Solanaceae</taxon>
        <taxon>Solanoideae</taxon>
        <taxon>Datureae</taxon>
        <taxon>Datura</taxon>
    </lineage>
</organism>
<comment type="caution">
    <text evidence="1">The sequence shown here is derived from an EMBL/GenBank/DDBJ whole genome shotgun (WGS) entry which is preliminary data.</text>
</comment>
<evidence type="ECO:0000313" key="2">
    <source>
        <dbReference type="Proteomes" id="UP000823775"/>
    </source>
</evidence>
<reference evidence="1 2" key="1">
    <citation type="journal article" date="2021" name="BMC Genomics">
        <title>Datura genome reveals duplications of psychoactive alkaloid biosynthetic genes and high mutation rate following tissue culture.</title>
        <authorList>
            <person name="Rajewski A."/>
            <person name="Carter-House D."/>
            <person name="Stajich J."/>
            <person name="Litt A."/>
        </authorList>
    </citation>
    <scope>NUCLEOTIDE SEQUENCE [LARGE SCALE GENOMIC DNA]</scope>
    <source>
        <strain evidence="1">AR-01</strain>
    </source>
</reference>
<keyword evidence="2" id="KW-1185">Reference proteome</keyword>
<sequence>RVYRQARVVVEELLKMGDCAHYFAFPSRSEAHDGPYASRGREVRSVVSTHDEGSKEMFIICFNNQSLKIGAQGGTSHTTSLEMKFENNQKLVP</sequence>
<proteinExistence type="predicted"/>